<dbReference type="CDD" id="cd00429">
    <property type="entry name" value="RPE"/>
    <property type="match status" value="1"/>
</dbReference>
<dbReference type="InterPro" id="IPR013785">
    <property type="entry name" value="Aldolase_TIM"/>
</dbReference>
<reference evidence="15 16" key="1">
    <citation type="journal article" date="2019" name="Appl. Environ. Microbiol.">
        <title>Environmental Evidence and Genomic Insight of Iron-oxidizing Bacteria Preference Towards More Corrosion Resistant Stainless Steel at Higher Salinities.</title>
        <authorList>
            <person name="Garrison C.E."/>
            <person name="Price K.A."/>
            <person name="Field E.K."/>
        </authorList>
    </citation>
    <scope>NUCLEOTIDE SEQUENCE [LARGE SCALE GENOMIC DNA]</scope>
    <source>
        <strain evidence="15 16">P3</strain>
    </source>
</reference>
<dbReference type="Proteomes" id="UP000306585">
    <property type="component" value="Unassembled WGS sequence"/>
</dbReference>
<dbReference type="OrthoDB" id="5292082at2"/>
<sequence>MKKDLVIAPSILSADFARLGEEIRAIDEGGCDWVHFDVMDGSFVPPITIGDNICKAIRSYTNKPIDVHLMVNHPDTQVEAFARAGADIITVHQEACIHLERTLQLIRSLGKKAGVSLNPATPVSTIQHVLHCVDLVLLMSVNPGYGGQSYIHAVTPKIREARKMLDDAGCDAWLEVDGGVNVKTIAEVAGAGADALVAGSAVYNTPDYAAAIAELRALGVNAQN</sequence>
<dbReference type="GO" id="GO:0005737">
    <property type="term" value="C:cytoplasm"/>
    <property type="evidence" value="ECO:0007669"/>
    <property type="project" value="UniProtKB-ARBA"/>
</dbReference>
<accession>A0A5R9GGC5</accession>
<dbReference type="EC" id="5.1.3.1" evidence="7 10"/>
<keyword evidence="13" id="KW-0170">Cobalt</keyword>
<comment type="cofactor">
    <cofactor evidence="3">
        <name>Co(2+)</name>
        <dbReference type="ChEBI" id="CHEBI:48828"/>
    </cofactor>
</comment>
<dbReference type="RefSeq" id="WP_138240006.1">
    <property type="nucleotide sequence ID" value="NZ_VBRY01000012.1"/>
</dbReference>
<dbReference type="GO" id="GO:0046872">
    <property type="term" value="F:metal ion binding"/>
    <property type="evidence" value="ECO:0007669"/>
    <property type="project" value="UniProtKB-UniRule"/>
</dbReference>
<evidence type="ECO:0000256" key="4">
    <source>
        <dbReference type="ARBA" id="ARBA00001947"/>
    </source>
</evidence>
<evidence type="ECO:0000256" key="11">
    <source>
        <dbReference type="PIRNR" id="PIRNR001461"/>
    </source>
</evidence>
<evidence type="ECO:0000256" key="1">
    <source>
        <dbReference type="ARBA" id="ARBA00001782"/>
    </source>
</evidence>
<comment type="cofactor">
    <cofactor evidence="5">
        <name>Fe(2+)</name>
        <dbReference type="ChEBI" id="CHEBI:29033"/>
    </cofactor>
</comment>
<evidence type="ECO:0000256" key="5">
    <source>
        <dbReference type="ARBA" id="ARBA00001954"/>
    </source>
</evidence>
<dbReference type="NCBIfam" id="TIGR01163">
    <property type="entry name" value="rpe"/>
    <property type="match status" value="1"/>
</dbReference>
<comment type="function">
    <text evidence="10">Catalyzes the reversible epimerization of D-ribulose 5-phosphate to D-xylulose 5-phosphate.</text>
</comment>
<evidence type="ECO:0000256" key="3">
    <source>
        <dbReference type="ARBA" id="ARBA00001941"/>
    </source>
</evidence>
<keyword evidence="8 10" id="KW-0479">Metal-binding</keyword>
<evidence type="ECO:0000256" key="8">
    <source>
        <dbReference type="ARBA" id="ARBA00022723"/>
    </source>
</evidence>
<evidence type="ECO:0000256" key="9">
    <source>
        <dbReference type="ARBA" id="ARBA00023235"/>
    </source>
</evidence>
<feature type="binding site" evidence="10 13">
    <location>
        <position position="68"/>
    </location>
    <ligand>
        <name>a divalent metal cation</name>
        <dbReference type="ChEBI" id="CHEBI:60240"/>
    </ligand>
</feature>
<protein>
    <recommendedName>
        <fullName evidence="7 10">Ribulose-phosphate 3-epimerase</fullName>
        <ecNumber evidence="7 10">5.1.3.1</ecNumber>
    </recommendedName>
</protein>
<dbReference type="PANTHER" id="PTHR11749">
    <property type="entry name" value="RIBULOSE-5-PHOSPHATE-3-EPIMERASE"/>
    <property type="match status" value="1"/>
</dbReference>
<dbReference type="Pfam" id="PF00834">
    <property type="entry name" value="Ribul_P_3_epim"/>
    <property type="match status" value="1"/>
</dbReference>
<organism evidence="15 16">
    <name type="scientific">Mariprofundus erugo</name>
    <dbReference type="NCBI Taxonomy" id="2528639"/>
    <lineage>
        <taxon>Bacteria</taxon>
        <taxon>Pseudomonadati</taxon>
        <taxon>Pseudomonadota</taxon>
        <taxon>Candidatius Mariprofundia</taxon>
        <taxon>Mariprofundales</taxon>
        <taxon>Mariprofundaceae</taxon>
        <taxon>Mariprofundus</taxon>
    </lineage>
</organism>
<dbReference type="GO" id="GO:0004750">
    <property type="term" value="F:D-ribulose-phosphate 3-epimerase activity"/>
    <property type="evidence" value="ECO:0007669"/>
    <property type="project" value="UniProtKB-UniRule"/>
</dbReference>
<keyword evidence="9 10" id="KW-0413">Isomerase</keyword>
<evidence type="ECO:0000256" key="12">
    <source>
        <dbReference type="PIRSR" id="PIRSR001461-1"/>
    </source>
</evidence>
<evidence type="ECO:0000256" key="14">
    <source>
        <dbReference type="PIRSR" id="PIRSR001461-3"/>
    </source>
</evidence>
<comment type="pathway">
    <text evidence="10">Carbohydrate degradation.</text>
</comment>
<dbReference type="GO" id="GO:0006098">
    <property type="term" value="P:pentose-phosphate shunt"/>
    <property type="evidence" value="ECO:0007669"/>
    <property type="project" value="UniProtKB-UniRule"/>
</dbReference>
<evidence type="ECO:0000256" key="2">
    <source>
        <dbReference type="ARBA" id="ARBA00001936"/>
    </source>
</evidence>
<comment type="cofactor">
    <cofactor evidence="4">
        <name>Zn(2+)</name>
        <dbReference type="ChEBI" id="CHEBI:29105"/>
    </cofactor>
</comment>
<comment type="cofactor">
    <cofactor evidence="10 13">
        <name>a divalent metal cation</name>
        <dbReference type="ChEBI" id="CHEBI:60240"/>
    </cofactor>
    <text evidence="10 13">Binds 1 divalent metal cation per subunit.</text>
</comment>
<evidence type="ECO:0000313" key="16">
    <source>
        <dbReference type="Proteomes" id="UP000306585"/>
    </source>
</evidence>
<dbReference type="InterPro" id="IPR026019">
    <property type="entry name" value="Ribul_P_3_epim"/>
</dbReference>
<evidence type="ECO:0000313" key="15">
    <source>
        <dbReference type="EMBL" id="TLS65976.1"/>
    </source>
</evidence>
<dbReference type="SUPFAM" id="SSF51366">
    <property type="entry name" value="Ribulose-phoshate binding barrel"/>
    <property type="match status" value="1"/>
</dbReference>
<comment type="cofactor">
    <cofactor evidence="2">
        <name>Mn(2+)</name>
        <dbReference type="ChEBI" id="CHEBI:29035"/>
    </cofactor>
</comment>
<dbReference type="InterPro" id="IPR000056">
    <property type="entry name" value="Ribul_P_3_epim-like"/>
</dbReference>
<feature type="binding site" evidence="10 13">
    <location>
        <position position="177"/>
    </location>
    <ligand>
        <name>a divalent metal cation</name>
        <dbReference type="ChEBI" id="CHEBI:60240"/>
    </ligand>
</feature>
<feature type="binding site" evidence="10 14">
    <location>
        <position position="68"/>
    </location>
    <ligand>
        <name>substrate</name>
    </ligand>
</feature>
<feature type="binding site" evidence="10">
    <location>
        <begin position="177"/>
        <end position="179"/>
    </location>
    <ligand>
        <name>substrate</name>
    </ligand>
</feature>
<evidence type="ECO:0000256" key="13">
    <source>
        <dbReference type="PIRSR" id="PIRSR001461-2"/>
    </source>
</evidence>
<feature type="active site" description="Proton acceptor" evidence="10 12">
    <location>
        <position position="37"/>
    </location>
</feature>
<gene>
    <name evidence="10" type="primary">rpe</name>
    <name evidence="15" type="ORF">FEF65_11690</name>
</gene>
<dbReference type="InterPro" id="IPR011060">
    <property type="entry name" value="RibuloseP-bd_barrel"/>
</dbReference>
<dbReference type="NCBIfam" id="NF004076">
    <property type="entry name" value="PRK05581.1-4"/>
    <property type="match status" value="1"/>
</dbReference>
<keyword evidence="13" id="KW-0464">Manganese</keyword>
<feature type="binding site" evidence="10 14">
    <location>
        <begin position="199"/>
        <end position="200"/>
    </location>
    <ligand>
        <name>substrate</name>
    </ligand>
</feature>
<feature type="binding site" evidence="10 14">
    <location>
        <position position="10"/>
    </location>
    <ligand>
        <name>substrate</name>
    </ligand>
</feature>
<proteinExistence type="inferred from homology"/>
<evidence type="ECO:0000256" key="7">
    <source>
        <dbReference type="ARBA" id="ARBA00013188"/>
    </source>
</evidence>
<keyword evidence="16" id="KW-1185">Reference proteome</keyword>
<dbReference type="FunFam" id="3.20.20.70:FF:000004">
    <property type="entry name" value="Ribulose-phosphate 3-epimerase"/>
    <property type="match status" value="1"/>
</dbReference>
<name>A0A5R9GGC5_9PROT</name>
<dbReference type="EMBL" id="VBRY01000012">
    <property type="protein sequence ID" value="TLS65976.1"/>
    <property type="molecule type" value="Genomic_DNA"/>
</dbReference>
<evidence type="ECO:0000256" key="10">
    <source>
        <dbReference type="HAMAP-Rule" id="MF_02227"/>
    </source>
</evidence>
<comment type="similarity">
    <text evidence="6 10 11">Belongs to the ribulose-phosphate 3-epimerase family.</text>
</comment>
<evidence type="ECO:0000256" key="6">
    <source>
        <dbReference type="ARBA" id="ARBA00009541"/>
    </source>
</evidence>
<feature type="binding site" evidence="10 14">
    <location>
        <begin position="144"/>
        <end position="147"/>
    </location>
    <ligand>
        <name>substrate</name>
    </ligand>
</feature>
<keyword evidence="13" id="KW-0862">Zinc</keyword>
<feature type="binding site" evidence="10 13">
    <location>
        <position position="37"/>
    </location>
    <ligand>
        <name>a divalent metal cation</name>
        <dbReference type="ChEBI" id="CHEBI:60240"/>
    </ligand>
</feature>
<dbReference type="AlphaFoldDB" id="A0A5R9GGC5"/>
<dbReference type="GO" id="GO:0019323">
    <property type="term" value="P:pentose catabolic process"/>
    <property type="evidence" value="ECO:0007669"/>
    <property type="project" value="UniProtKB-UniRule"/>
</dbReference>
<dbReference type="Gene3D" id="3.20.20.70">
    <property type="entry name" value="Aldolase class I"/>
    <property type="match status" value="1"/>
</dbReference>
<dbReference type="PIRSF" id="PIRSF001461">
    <property type="entry name" value="RPE"/>
    <property type="match status" value="1"/>
</dbReference>
<comment type="caution">
    <text evidence="15">The sequence shown here is derived from an EMBL/GenBank/DDBJ whole genome shotgun (WGS) entry which is preliminary data.</text>
</comment>
<feature type="active site" description="Proton donor" evidence="10 12">
    <location>
        <position position="177"/>
    </location>
</feature>
<keyword evidence="10 11" id="KW-0119">Carbohydrate metabolism</keyword>
<comment type="catalytic activity">
    <reaction evidence="1 10 11">
        <text>D-ribulose 5-phosphate = D-xylulose 5-phosphate</text>
        <dbReference type="Rhea" id="RHEA:13677"/>
        <dbReference type="ChEBI" id="CHEBI:57737"/>
        <dbReference type="ChEBI" id="CHEBI:58121"/>
        <dbReference type="EC" id="5.1.3.1"/>
    </reaction>
</comment>
<feature type="binding site" evidence="14">
    <location>
        <position position="179"/>
    </location>
    <ligand>
        <name>substrate</name>
    </ligand>
</feature>
<dbReference type="HAMAP" id="MF_02227">
    <property type="entry name" value="RPE"/>
    <property type="match status" value="1"/>
</dbReference>
<feature type="binding site" evidence="10 13">
    <location>
        <position position="35"/>
    </location>
    <ligand>
        <name>a divalent metal cation</name>
        <dbReference type="ChEBI" id="CHEBI:60240"/>
    </ligand>
</feature>